<dbReference type="Gene3D" id="1.20.140.10">
    <property type="entry name" value="Butyryl-CoA Dehydrogenase, subunit A, domain 3"/>
    <property type="match status" value="1"/>
</dbReference>
<dbReference type="PIRSF" id="PIRSF500125">
    <property type="entry name" value="4_HPA_large"/>
    <property type="match status" value="1"/>
</dbReference>
<feature type="domain" description="HpaB/PvcC/4-BUDH C-terminal" evidence="4">
    <location>
        <begin position="276"/>
        <end position="475"/>
    </location>
</feature>
<keyword evidence="7" id="KW-1185">Reference proteome</keyword>
<evidence type="ECO:0000259" key="5">
    <source>
        <dbReference type="Pfam" id="PF11794"/>
    </source>
</evidence>
<dbReference type="RefSeq" id="WP_390304605.1">
    <property type="nucleotide sequence ID" value="NZ_JBHRRZ010000012.1"/>
</dbReference>
<evidence type="ECO:0000313" key="7">
    <source>
        <dbReference type="Proteomes" id="UP001595387"/>
    </source>
</evidence>
<feature type="domain" description="HpaB/PvcC/4-BUDH N-terminal" evidence="5">
    <location>
        <begin position="4"/>
        <end position="267"/>
    </location>
</feature>
<dbReference type="EMBL" id="JBHRRZ010000012">
    <property type="protein sequence ID" value="MFC2948070.1"/>
    <property type="molecule type" value="Genomic_DNA"/>
</dbReference>
<dbReference type="Pfam" id="PF03241">
    <property type="entry name" value="HpaB"/>
    <property type="match status" value="1"/>
</dbReference>
<reference evidence="7" key="1">
    <citation type="journal article" date="2019" name="Int. J. Syst. Evol. Microbiol.">
        <title>The Global Catalogue of Microorganisms (GCM) 10K type strain sequencing project: providing services to taxonomists for standard genome sequencing and annotation.</title>
        <authorList>
            <consortium name="The Broad Institute Genomics Platform"/>
            <consortium name="The Broad Institute Genome Sequencing Center for Infectious Disease"/>
            <person name="Wu L."/>
            <person name="Ma J."/>
        </authorList>
    </citation>
    <scope>NUCLEOTIDE SEQUENCE [LARGE SCALE GENOMIC DNA]</scope>
    <source>
        <strain evidence="7">KCTC 13193</strain>
    </source>
</reference>
<dbReference type="InterPro" id="IPR024674">
    <property type="entry name" value="HpaB/PvcC/4-BUDH_N"/>
</dbReference>
<protein>
    <submittedName>
        <fullName evidence="6">4-hydroxyphenylacetate 3-hydroxylase family protein</fullName>
    </submittedName>
</protein>
<evidence type="ECO:0000256" key="3">
    <source>
        <dbReference type="ARBA" id="ARBA00023002"/>
    </source>
</evidence>
<dbReference type="InterPro" id="IPR024677">
    <property type="entry name" value="HpaB/PvcC"/>
</dbReference>
<dbReference type="InterPro" id="IPR024719">
    <property type="entry name" value="HpaB/PvcC/4-BUDH_C"/>
</dbReference>
<keyword evidence="2" id="KW-0274">FAD</keyword>
<keyword evidence="3" id="KW-0560">Oxidoreductase</keyword>
<dbReference type="PANTHER" id="PTHR36117:SF3">
    <property type="entry name" value="4-HYDROXYPHENYLACETATE 3-MONOOXYGENASE-RELATED"/>
    <property type="match status" value="1"/>
</dbReference>
<gene>
    <name evidence="6" type="ORF">ACFODW_06900</name>
</gene>
<dbReference type="Pfam" id="PF11794">
    <property type="entry name" value="HpaB_N"/>
    <property type="match status" value="1"/>
</dbReference>
<dbReference type="InterPro" id="IPR046373">
    <property type="entry name" value="Acyl-CoA_Oxase/DH_mid-dom_sf"/>
</dbReference>
<accession>A0ABV7A506</accession>
<dbReference type="PANTHER" id="PTHR36117">
    <property type="entry name" value="4-HYDROXYPHENYLACETATE 3-MONOOXYGENASE-RELATED"/>
    <property type="match status" value="1"/>
</dbReference>
<evidence type="ECO:0000256" key="1">
    <source>
        <dbReference type="ARBA" id="ARBA00022630"/>
    </source>
</evidence>
<evidence type="ECO:0000259" key="4">
    <source>
        <dbReference type="Pfam" id="PF03241"/>
    </source>
</evidence>
<dbReference type="InterPro" id="IPR009100">
    <property type="entry name" value="AcylCoA_DH/oxidase_NM_dom_sf"/>
</dbReference>
<comment type="caution">
    <text evidence="6">The sequence shown here is derived from an EMBL/GenBank/DDBJ whole genome shotgun (WGS) entry which is preliminary data.</text>
</comment>
<dbReference type="Gene3D" id="2.40.110.10">
    <property type="entry name" value="Butyryl-CoA Dehydrogenase, subunit A, domain 2"/>
    <property type="match status" value="1"/>
</dbReference>
<dbReference type="SUPFAM" id="SSF47203">
    <property type="entry name" value="Acyl-CoA dehydrogenase C-terminal domain-like"/>
    <property type="match status" value="1"/>
</dbReference>
<dbReference type="InterPro" id="IPR036250">
    <property type="entry name" value="AcylCo_DH-like_C"/>
</dbReference>
<name>A0ABV7A506_9BACI</name>
<dbReference type="InterPro" id="IPR004925">
    <property type="entry name" value="HpaB/PvcC/4-BUDH"/>
</dbReference>
<dbReference type="Proteomes" id="UP001595387">
    <property type="component" value="Unassembled WGS sequence"/>
</dbReference>
<sequence length="504" mass="56819">MLNGREYLESLRDGREVYVNGEKVEDVTEHPAYRNSARSYARMYDALHDPEMENKLVTTTEYGDKTHKFFKTSRHAQDLLESRDAIATWSKMNFGFMGRTPDYKASFTAQLDAYADYYKGFEDNARAWYRKATKDVPFINHTIVNPQVDRSKPLHENKDVFVRAVAEKDDGIIVSGAKMVGTAAAMTHYNFVSNYGPKDLGEGDVSHALIFFVAMNAPGVKMISRQSYEQQAATTGTPFDYPLSSRFDENDAVIVLDNVFIPWEDVLAYKNVEITNNFFTETGFFNRFTFHGCTRFAVKLDFMAGLLLKATEASGTNQFRGVQANLGEVIALRNMFWGLSTSMAAEPEMGRNGVAVPNGEYCNAYRVLAPMTWPRVKNIFEQVVAGGLIQLPSSAKDFLNPELRPYLDQYYRGTGINAEDRVKLMKMIWDSIGSEFGGRHELYEINYGGNTDNIRLEALKHAEGVGAADNYRSFVESAMSDYDLKGWTNDTWINAGKSEMSGVK</sequence>
<keyword evidence="1" id="KW-0285">Flavoprotein</keyword>
<dbReference type="SUPFAM" id="SSF56645">
    <property type="entry name" value="Acyl-CoA dehydrogenase NM domain-like"/>
    <property type="match status" value="1"/>
</dbReference>
<evidence type="ECO:0000313" key="6">
    <source>
        <dbReference type="EMBL" id="MFC2948070.1"/>
    </source>
</evidence>
<dbReference type="Gene3D" id="1.10.3140.10">
    <property type="entry name" value="4-hydroxybutyryl-coa dehydratase, domain 1"/>
    <property type="match status" value="1"/>
</dbReference>
<proteinExistence type="predicted"/>
<dbReference type="PIRSF" id="PIRSF000331">
    <property type="entry name" value="HpaA_HpaB"/>
    <property type="match status" value="1"/>
</dbReference>
<evidence type="ECO:0000256" key="2">
    <source>
        <dbReference type="ARBA" id="ARBA00022827"/>
    </source>
</evidence>
<organism evidence="6 7">
    <name type="scientific">Virgibacillus sediminis</name>
    <dbReference type="NCBI Taxonomy" id="202260"/>
    <lineage>
        <taxon>Bacteria</taxon>
        <taxon>Bacillati</taxon>
        <taxon>Bacillota</taxon>
        <taxon>Bacilli</taxon>
        <taxon>Bacillales</taxon>
        <taxon>Bacillaceae</taxon>
        <taxon>Virgibacillus</taxon>
    </lineage>
</organism>